<dbReference type="AlphaFoldDB" id="A0A9P7D843"/>
<evidence type="ECO:0000313" key="3">
    <source>
        <dbReference type="Proteomes" id="UP000714275"/>
    </source>
</evidence>
<gene>
    <name evidence="2" type="ORF">EV702DRAFT_1069406</name>
</gene>
<comment type="caution">
    <text evidence="2">The sequence shown here is derived from an EMBL/GenBank/DDBJ whole genome shotgun (WGS) entry which is preliminary data.</text>
</comment>
<feature type="region of interest" description="Disordered" evidence="1">
    <location>
        <begin position="56"/>
        <end position="84"/>
    </location>
</feature>
<keyword evidence="3" id="KW-1185">Reference proteome</keyword>
<name>A0A9P7D843_9AGAM</name>
<feature type="compositionally biased region" description="Polar residues" evidence="1">
    <location>
        <begin position="74"/>
        <end position="84"/>
    </location>
</feature>
<evidence type="ECO:0000313" key="2">
    <source>
        <dbReference type="EMBL" id="KAG1782056.1"/>
    </source>
</evidence>
<dbReference type="EMBL" id="JABBWD010000004">
    <property type="protein sequence ID" value="KAG1782056.1"/>
    <property type="molecule type" value="Genomic_DNA"/>
</dbReference>
<protein>
    <submittedName>
        <fullName evidence="2">Uncharacterized protein</fullName>
    </submittedName>
</protein>
<reference evidence="2" key="1">
    <citation type="journal article" date="2020" name="New Phytol.">
        <title>Comparative genomics reveals dynamic genome evolution in host specialist ectomycorrhizal fungi.</title>
        <authorList>
            <person name="Lofgren L.A."/>
            <person name="Nguyen N.H."/>
            <person name="Vilgalys R."/>
            <person name="Ruytinx J."/>
            <person name="Liao H.L."/>
            <person name="Branco S."/>
            <person name="Kuo A."/>
            <person name="LaButti K."/>
            <person name="Lipzen A."/>
            <person name="Andreopoulos W."/>
            <person name="Pangilinan J."/>
            <person name="Riley R."/>
            <person name="Hundley H."/>
            <person name="Na H."/>
            <person name="Barry K."/>
            <person name="Grigoriev I.V."/>
            <person name="Stajich J.E."/>
            <person name="Kennedy P.G."/>
        </authorList>
    </citation>
    <scope>NUCLEOTIDE SEQUENCE</scope>
    <source>
        <strain evidence="2">DOB743</strain>
    </source>
</reference>
<sequence>MFELSLAAGAAGNEQWGKDAGIHQDRWNPYEGLPEHWNHGDRDLYAPEFEGKVDCGPNFSEGSEPEGIKKESQKLSPSFAQLLT</sequence>
<evidence type="ECO:0000256" key="1">
    <source>
        <dbReference type="SAM" id="MobiDB-lite"/>
    </source>
</evidence>
<dbReference type="Proteomes" id="UP000714275">
    <property type="component" value="Unassembled WGS sequence"/>
</dbReference>
<organism evidence="2 3">
    <name type="scientific">Suillus placidus</name>
    <dbReference type="NCBI Taxonomy" id="48579"/>
    <lineage>
        <taxon>Eukaryota</taxon>
        <taxon>Fungi</taxon>
        <taxon>Dikarya</taxon>
        <taxon>Basidiomycota</taxon>
        <taxon>Agaricomycotina</taxon>
        <taxon>Agaricomycetes</taxon>
        <taxon>Agaricomycetidae</taxon>
        <taxon>Boletales</taxon>
        <taxon>Suillineae</taxon>
        <taxon>Suillaceae</taxon>
        <taxon>Suillus</taxon>
    </lineage>
</organism>
<proteinExistence type="predicted"/>
<dbReference type="OrthoDB" id="2621411at2759"/>
<accession>A0A9P7D843</accession>